<gene>
    <name evidence="2" type="ORF">JOC73_000167</name>
</gene>
<protein>
    <submittedName>
        <fullName evidence="2">ASC-1-like (ASCH) protein</fullName>
    </submittedName>
</protein>
<comment type="caution">
    <text evidence="2">The sequence shown here is derived from an EMBL/GenBank/DDBJ whole genome shotgun (WGS) entry which is preliminary data.</text>
</comment>
<dbReference type="EMBL" id="JAFBEE010000001">
    <property type="protein sequence ID" value="MBM7613659.1"/>
    <property type="molecule type" value="Genomic_DNA"/>
</dbReference>
<name>A0ABS2NM53_9FIRM</name>
<evidence type="ECO:0000313" key="3">
    <source>
        <dbReference type="Proteomes" id="UP001314796"/>
    </source>
</evidence>
<organism evidence="2 3">
    <name type="scientific">Alkaliphilus hydrothermalis</name>
    <dbReference type="NCBI Taxonomy" id="1482730"/>
    <lineage>
        <taxon>Bacteria</taxon>
        <taxon>Bacillati</taxon>
        <taxon>Bacillota</taxon>
        <taxon>Clostridia</taxon>
        <taxon>Peptostreptococcales</taxon>
        <taxon>Natronincolaceae</taxon>
        <taxon>Alkaliphilus</taxon>
    </lineage>
</organism>
<proteinExistence type="predicted"/>
<dbReference type="RefSeq" id="WP_204399944.1">
    <property type="nucleotide sequence ID" value="NZ_JAFBEE010000001.1"/>
</dbReference>
<reference evidence="2 3" key="1">
    <citation type="submission" date="2021-01" db="EMBL/GenBank/DDBJ databases">
        <title>Genomic Encyclopedia of Type Strains, Phase IV (KMG-IV): sequencing the most valuable type-strain genomes for metagenomic binning, comparative biology and taxonomic classification.</title>
        <authorList>
            <person name="Goeker M."/>
        </authorList>
    </citation>
    <scope>NUCLEOTIDE SEQUENCE [LARGE SCALE GENOMIC DNA]</scope>
    <source>
        <strain evidence="2 3">DSM 25890</strain>
    </source>
</reference>
<evidence type="ECO:0000256" key="1">
    <source>
        <dbReference type="SAM" id="Phobius"/>
    </source>
</evidence>
<dbReference type="Proteomes" id="UP001314796">
    <property type="component" value="Unassembled WGS sequence"/>
</dbReference>
<keyword evidence="1" id="KW-0812">Transmembrane</keyword>
<evidence type="ECO:0000313" key="2">
    <source>
        <dbReference type="EMBL" id="MBM7613659.1"/>
    </source>
</evidence>
<feature type="transmembrane region" description="Helical" evidence="1">
    <location>
        <begin position="12"/>
        <end position="37"/>
    </location>
</feature>
<keyword evidence="1" id="KW-0472">Membrane</keyword>
<keyword evidence="1" id="KW-1133">Transmembrane helix</keyword>
<accession>A0ABS2NM53</accession>
<sequence>MASSEDAKKNGIMKPIIIIIVTFLMVPLLTVGIIYYADENFRYKADETLSNYLPGKLGDVFAKKPTKEEKDLLKIQIAKKYATYEDHRLVDKLKIIKSKDESLFNEFMILLNRENPSKTARVQETLRLGELKSDIYQQLLTEINVEQEETVDSLIEYYSSLNTNGAIKEIERTFNSGELSIELLPLVFDKLPVEQSALFLEGLNQEIKDKVEARLIPSKKAEIEKVIESNRLRNQELASLAEVYKETPLEELVQKIGSADQYNISELAKLYQKLPIGLAGEVLARVEDQEFIGNLYKAITELENLNTETSGLSNHLAASALIQQEYEKKLQELAQVYEKLPIIELASLVNEMLQTERTYKRHQLPEGTEIIFTQEQLVVDVLRRLKPTLVAKLMEELETSKSVELSKKLVTK</sequence>
<keyword evidence="3" id="KW-1185">Reference proteome</keyword>